<dbReference type="AlphaFoldDB" id="A0A917FH63"/>
<comment type="caution">
    <text evidence="1">The sequence shown here is derived from an EMBL/GenBank/DDBJ whole genome shotgun (WGS) entry which is preliminary data.</text>
</comment>
<reference evidence="1" key="2">
    <citation type="submission" date="2020-09" db="EMBL/GenBank/DDBJ databases">
        <authorList>
            <person name="Sun Q."/>
            <person name="Zhou Y."/>
        </authorList>
    </citation>
    <scope>NUCLEOTIDE SEQUENCE</scope>
    <source>
        <strain evidence="1">CGMCC 1.12726</strain>
    </source>
</reference>
<accession>A0A917FH63</accession>
<dbReference type="Proteomes" id="UP000632858">
    <property type="component" value="Unassembled WGS sequence"/>
</dbReference>
<protein>
    <submittedName>
        <fullName evidence="1">Uncharacterized protein</fullName>
    </submittedName>
</protein>
<dbReference type="Gene3D" id="3.90.1720.10">
    <property type="entry name" value="endopeptidase domain like (from Nostoc punctiforme)"/>
    <property type="match status" value="1"/>
</dbReference>
<dbReference type="InterPro" id="IPR038765">
    <property type="entry name" value="Papain-like_cys_pep_sf"/>
</dbReference>
<dbReference type="SUPFAM" id="SSF54001">
    <property type="entry name" value="Cysteine proteinases"/>
    <property type="match status" value="1"/>
</dbReference>
<reference evidence="1" key="1">
    <citation type="journal article" date="2014" name="Int. J. Syst. Evol. Microbiol.">
        <title>Complete genome sequence of Corynebacterium casei LMG S-19264T (=DSM 44701T), isolated from a smear-ripened cheese.</title>
        <authorList>
            <consortium name="US DOE Joint Genome Institute (JGI-PGF)"/>
            <person name="Walter F."/>
            <person name="Albersmeier A."/>
            <person name="Kalinowski J."/>
            <person name="Ruckert C."/>
        </authorList>
    </citation>
    <scope>NUCLEOTIDE SEQUENCE</scope>
    <source>
        <strain evidence="1">CGMCC 1.12726</strain>
    </source>
</reference>
<evidence type="ECO:0000313" key="1">
    <source>
        <dbReference type="EMBL" id="GGF82670.1"/>
    </source>
</evidence>
<evidence type="ECO:0000313" key="2">
    <source>
        <dbReference type="Proteomes" id="UP000632858"/>
    </source>
</evidence>
<name>A0A917FH63_9GAMM</name>
<gene>
    <name evidence="1" type="ORF">GCM10010960_00920</name>
</gene>
<dbReference type="RefSeq" id="WP_188446595.1">
    <property type="nucleotide sequence ID" value="NZ_BMFO01000001.1"/>
</dbReference>
<sequence>MTDIPIRSGDLILMLSTGPVSAMIAWCGDSAYSHAALMADNGDMMEASASGVRRYPLAKRLADSSEVVYLDAFRSVNKAGLPLSDAERAAVVAAGEVFLGTPYEFGKLLEIGIISAVRQKLPEHPLARYLVREALDHLLENDDRAMICSEFVYNCFLLAKVDPPGAVTPTVVVAPPSGLPFPKIDWVAFAKEMWELLQARPHAAALRAMASPETLGVGIQDEELTGRMAEVRARLGLHGLMASPAPAAAGSVVPNPNPKLVTPLDLATSPSHSALGRLAQY</sequence>
<organism evidence="1 2">
    <name type="scientific">Arenimonas maotaiensis</name>
    <dbReference type="NCBI Taxonomy" id="1446479"/>
    <lineage>
        <taxon>Bacteria</taxon>
        <taxon>Pseudomonadati</taxon>
        <taxon>Pseudomonadota</taxon>
        <taxon>Gammaproteobacteria</taxon>
        <taxon>Lysobacterales</taxon>
        <taxon>Lysobacteraceae</taxon>
        <taxon>Arenimonas</taxon>
    </lineage>
</organism>
<proteinExistence type="predicted"/>
<dbReference type="EMBL" id="BMFO01000001">
    <property type="protein sequence ID" value="GGF82670.1"/>
    <property type="molecule type" value="Genomic_DNA"/>
</dbReference>
<keyword evidence="2" id="KW-1185">Reference proteome</keyword>